<name>A0A1M5PCW9_9BACI</name>
<dbReference type="GO" id="GO:0017057">
    <property type="term" value="F:6-phosphogluconolactonase activity"/>
    <property type="evidence" value="ECO:0007669"/>
    <property type="project" value="TreeGrafter"/>
</dbReference>
<reference evidence="3" key="1">
    <citation type="submission" date="2016-11" db="EMBL/GenBank/DDBJ databases">
        <authorList>
            <person name="Varghese N."/>
            <person name="Submissions S."/>
        </authorList>
    </citation>
    <scope>NUCLEOTIDE SEQUENCE [LARGE SCALE GENOMIC DNA]</scope>
    <source>
        <strain evidence="3">CGMCC 1.6496</strain>
    </source>
</reference>
<dbReference type="FunFam" id="2.130.10.10:FF:000306">
    <property type="entry name" value="3-carboxymuconate cyclase"/>
    <property type="match status" value="1"/>
</dbReference>
<accession>A0A1M5PCW9</accession>
<dbReference type="SUPFAM" id="SSF51004">
    <property type="entry name" value="C-terminal (heme d1) domain of cytochrome cd1-nitrite reductase"/>
    <property type="match status" value="1"/>
</dbReference>
<organism evidence="2 3">
    <name type="scientific">Virgibacillus chiguensis</name>
    <dbReference type="NCBI Taxonomy" id="411959"/>
    <lineage>
        <taxon>Bacteria</taxon>
        <taxon>Bacillati</taxon>
        <taxon>Bacillota</taxon>
        <taxon>Bacilli</taxon>
        <taxon>Bacillales</taxon>
        <taxon>Bacillaceae</taxon>
        <taxon>Virgibacillus</taxon>
    </lineage>
</organism>
<dbReference type="InterPro" id="IPR015943">
    <property type="entry name" value="WD40/YVTN_repeat-like_dom_sf"/>
</dbReference>
<dbReference type="InterPro" id="IPR019405">
    <property type="entry name" value="Lactonase_7-beta_prop"/>
</dbReference>
<dbReference type="InterPro" id="IPR011048">
    <property type="entry name" value="Haem_d1_sf"/>
</dbReference>
<dbReference type="Proteomes" id="UP000184079">
    <property type="component" value="Unassembled WGS sequence"/>
</dbReference>
<dbReference type="GO" id="GO:0005829">
    <property type="term" value="C:cytosol"/>
    <property type="evidence" value="ECO:0007669"/>
    <property type="project" value="TreeGrafter"/>
</dbReference>
<sequence>MKNNFLGYAGTYTRNTSKGIYRFELDPKAKKITAVEVAAEVGSPTYVAVSEDNRYLFSIGQDGDLGGVQAYQIKQETGELIKIDEQLTEGKSPCHLSIYDNQIVTGNYHRGEVVLYAFEDNKALVTASAIQHNGDGPHERQEKSHVHFAGFTPDHNYVVVCDLGTDELVTYRIEDNKLVRHQTRTVKPGSGPRHIVFHPNGKTAYLLTELSSEVIVLDYDAQTGTFSEKQTVLAKPADFTETNDASAIHISSDGKFVYTGNRGHNSIALFEVDAETDELTFIEFTATGGEWPRDFVLDPSESFIVASNQHSGNLVLFARDQKTGKLTPMDSTVEVPEVVCVKFLN</sequence>
<comment type="similarity">
    <text evidence="1">Belongs to the cycloisomerase 2 family.</text>
</comment>
<dbReference type="AlphaFoldDB" id="A0A1M5PCW9"/>
<dbReference type="Pfam" id="PF10282">
    <property type="entry name" value="Lactonase"/>
    <property type="match status" value="1"/>
</dbReference>
<evidence type="ECO:0000313" key="2">
    <source>
        <dbReference type="EMBL" id="SHG99578.1"/>
    </source>
</evidence>
<dbReference type="Gene3D" id="2.130.10.10">
    <property type="entry name" value="YVTN repeat-like/Quinoprotein amine dehydrogenase"/>
    <property type="match status" value="1"/>
</dbReference>
<evidence type="ECO:0000313" key="3">
    <source>
        <dbReference type="Proteomes" id="UP000184079"/>
    </source>
</evidence>
<dbReference type="InterPro" id="IPR050282">
    <property type="entry name" value="Cycloisomerase_2"/>
</dbReference>
<dbReference type="PANTHER" id="PTHR30344:SF1">
    <property type="entry name" value="6-PHOSPHOGLUCONOLACTONASE"/>
    <property type="match status" value="1"/>
</dbReference>
<dbReference type="PANTHER" id="PTHR30344">
    <property type="entry name" value="6-PHOSPHOGLUCONOLACTONASE-RELATED"/>
    <property type="match status" value="1"/>
</dbReference>
<dbReference type="EMBL" id="FQXD01000003">
    <property type="protein sequence ID" value="SHG99578.1"/>
    <property type="molecule type" value="Genomic_DNA"/>
</dbReference>
<proteinExistence type="inferred from homology"/>
<dbReference type="OrthoDB" id="9790815at2"/>
<gene>
    <name evidence="2" type="ORF">SAMN05421807_10315</name>
</gene>
<protein>
    <submittedName>
        <fullName evidence="2">6-phosphogluconolactonase</fullName>
    </submittedName>
</protein>
<dbReference type="RefSeq" id="WP_073005778.1">
    <property type="nucleotide sequence ID" value="NZ_FQXD01000003.1"/>
</dbReference>
<keyword evidence="3" id="KW-1185">Reference proteome</keyword>
<evidence type="ECO:0000256" key="1">
    <source>
        <dbReference type="ARBA" id="ARBA00005564"/>
    </source>
</evidence>